<accession>A0A9W7SZQ3</accession>
<gene>
    <name evidence="2" type="ORF">Tdes44962_MAKER07230</name>
</gene>
<dbReference type="AlphaFoldDB" id="A0A9W7SZQ3"/>
<feature type="chain" id="PRO_5040778388" evidence="1">
    <location>
        <begin position="25"/>
        <end position="102"/>
    </location>
</feature>
<protein>
    <submittedName>
        <fullName evidence="2">Uncharacterized protein</fullName>
    </submittedName>
</protein>
<reference evidence="2 3" key="2">
    <citation type="journal article" date="2021" name="Curr. Genet.">
        <title>Genetic response to nitrogen starvation in the aggressive Eucalyptus foliar pathogen Teratosphaeria destructans.</title>
        <authorList>
            <person name="Havenga M."/>
            <person name="Wingfield B.D."/>
            <person name="Wingfield M.J."/>
            <person name="Dreyer L.L."/>
            <person name="Roets F."/>
            <person name="Aylward J."/>
        </authorList>
    </citation>
    <scope>NUCLEOTIDE SEQUENCE [LARGE SCALE GENOMIC DNA]</scope>
    <source>
        <strain evidence="2">CMW44962</strain>
    </source>
</reference>
<keyword evidence="1" id="KW-0732">Signal</keyword>
<comment type="caution">
    <text evidence="2">The sequence shown here is derived from an EMBL/GenBank/DDBJ whole genome shotgun (WGS) entry which is preliminary data.</text>
</comment>
<keyword evidence="3" id="KW-1185">Reference proteome</keyword>
<evidence type="ECO:0000313" key="2">
    <source>
        <dbReference type="EMBL" id="KAH9844642.1"/>
    </source>
</evidence>
<feature type="signal peptide" evidence="1">
    <location>
        <begin position="1"/>
        <end position="24"/>
    </location>
</feature>
<organism evidence="2 3">
    <name type="scientific">Teratosphaeria destructans</name>
    <dbReference type="NCBI Taxonomy" id="418781"/>
    <lineage>
        <taxon>Eukaryota</taxon>
        <taxon>Fungi</taxon>
        <taxon>Dikarya</taxon>
        <taxon>Ascomycota</taxon>
        <taxon>Pezizomycotina</taxon>
        <taxon>Dothideomycetes</taxon>
        <taxon>Dothideomycetidae</taxon>
        <taxon>Mycosphaerellales</taxon>
        <taxon>Teratosphaeriaceae</taxon>
        <taxon>Teratosphaeria</taxon>
    </lineage>
</organism>
<name>A0A9W7SZQ3_9PEZI</name>
<proteinExistence type="predicted"/>
<dbReference type="Proteomes" id="UP001138500">
    <property type="component" value="Unassembled WGS sequence"/>
</dbReference>
<evidence type="ECO:0000313" key="3">
    <source>
        <dbReference type="Proteomes" id="UP001138500"/>
    </source>
</evidence>
<reference evidence="2 3" key="1">
    <citation type="journal article" date="2018" name="IMA Fungus">
        <title>IMA Genome-F 10: Nine draft genome sequences of Claviceps purpurea s.lat., including C. arundinis, C. humidiphila, and C. cf. spartinae, pseudomolecules for the pitch canker pathogen Fusarium circinatum, draft genome of Davidsoniella eucalypti, Grosmannia galeiformis, Quambalaria eucalypti, and Teratosphaeria destructans.</title>
        <authorList>
            <person name="Wingfield B.D."/>
            <person name="Liu M."/>
            <person name="Nguyen H.D."/>
            <person name="Lane F.A."/>
            <person name="Morgan S.W."/>
            <person name="De Vos L."/>
            <person name="Wilken P.M."/>
            <person name="Duong T.A."/>
            <person name="Aylward J."/>
            <person name="Coetzee M.P."/>
            <person name="Dadej K."/>
            <person name="De Beer Z.W."/>
            <person name="Findlay W."/>
            <person name="Havenga M."/>
            <person name="Kolarik M."/>
            <person name="Menzies J.G."/>
            <person name="Naidoo K."/>
            <person name="Pochopski O."/>
            <person name="Shoukouhi P."/>
            <person name="Santana Q.C."/>
            <person name="Seifert K.A."/>
            <person name="Soal N."/>
            <person name="Steenkamp E.T."/>
            <person name="Tatham C.T."/>
            <person name="van der Nest M.A."/>
            <person name="Wingfield M.J."/>
        </authorList>
    </citation>
    <scope>NUCLEOTIDE SEQUENCE [LARGE SCALE GENOMIC DNA]</scope>
    <source>
        <strain evidence="2">CMW44962</strain>
    </source>
</reference>
<dbReference type="EMBL" id="RIBY02000269">
    <property type="protein sequence ID" value="KAH9844642.1"/>
    <property type="molecule type" value="Genomic_DNA"/>
</dbReference>
<evidence type="ECO:0000256" key="1">
    <source>
        <dbReference type="SAM" id="SignalP"/>
    </source>
</evidence>
<sequence length="102" mass="11143">MTLVSATFVLLIGIGLRRLDSVMSHQHGLIYSLSSVVGNMVSGRFMRSIADAEPPSPTSWLHARDSSIMAAQSVVWMTLKLGLAFSSLHNIELATFSIFLHL</sequence>